<dbReference type="Proteomes" id="UP000789759">
    <property type="component" value="Unassembled WGS sequence"/>
</dbReference>
<comment type="caution">
    <text evidence="1">The sequence shown here is derived from an EMBL/GenBank/DDBJ whole genome shotgun (WGS) entry which is preliminary data.</text>
</comment>
<evidence type="ECO:0000313" key="2">
    <source>
        <dbReference type="Proteomes" id="UP000789759"/>
    </source>
</evidence>
<dbReference type="AlphaFoldDB" id="A0A9N9DQY8"/>
<evidence type="ECO:0000313" key="1">
    <source>
        <dbReference type="EMBL" id="CAG8648836.1"/>
    </source>
</evidence>
<gene>
    <name evidence="1" type="ORF">CPELLU_LOCUS9228</name>
</gene>
<proteinExistence type="predicted"/>
<organism evidence="1 2">
    <name type="scientific">Cetraspora pellucida</name>
    <dbReference type="NCBI Taxonomy" id="1433469"/>
    <lineage>
        <taxon>Eukaryota</taxon>
        <taxon>Fungi</taxon>
        <taxon>Fungi incertae sedis</taxon>
        <taxon>Mucoromycota</taxon>
        <taxon>Glomeromycotina</taxon>
        <taxon>Glomeromycetes</taxon>
        <taxon>Diversisporales</taxon>
        <taxon>Gigasporaceae</taxon>
        <taxon>Cetraspora</taxon>
    </lineage>
</organism>
<feature type="non-terminal residue" evidence="1">
    <location>
        <position position="103"/>
    </location>
</feature>
<keyword evidence="2" id="KW-1185">Reference proteome</keyword>
<name>A0A9N9DQY8_9GLOM</name>
<reference evidence="1" key="1">
    <citation type="submission" date="2021-06" db="EMBL/GenBank/DDBJ databases">
        <authorList>
            <person name="Kallberg Y."/>
            <person name="Tangrot J."/>
            <person name="Rosling A."/>
        </authorList>
    </citation>
    <scope>NUCLEOTIDE SEQUENCE</scope>
    <source>
        <strain evidence="1">FL966</strain>
    </source>
</reference>
<accession>A0A9N9DQY8</accession>
<dbReference type="EMBL" id="CAJVQA010006940">
    <property type="protein sequence ID" value="CAG8648836.1"/>
    <property type="molecule type" value="Genomic_DNA"/>
</dbReference>
<sequence length="103" mass="11772">INHAYNQWISEAIKEYMLLGKIKHLLYSLINSSEDGSIFDFEEALSKKREIGIEERIDEVDVIKKADDNNIDATKADINIDANETDTLYTFIDILLLFSSSSK</sequence>
<protein>
    <submittedName>
        <fullName evidence="1">7642_t:CDS:1</fullName>
    </submittedName>
</protein>